<sequence length="229" mass="22938">MNINDFVITSASAKYTGVGAKTSSPAADKVGAAVTAGLEKAEKRIQAQVDATSVQLSSLGKLKSSVSGAQLAAHALGGLSATATSAAEKTAAADFVTAFNSALTTAKTTAAAPGDMALTSSANRTNKGLQNAISADRPALEALKKIGFSVGTDGTLSLDTKKFDAAQKADATGVRATLVKMGKQVDKTASKELAADGNVGLSLSTFNQRANTLKSQQSTLASLKATGGL</sequence>
<keyword evidence="2" id="KW-0969">Cilium</keyword>
<evidence type="ECO:0000259" key="1">
    <source>
        <dbReference type="Pfam" id="PF07195"/>
    </source>
</evidence>
<keyword evidence="3" id="KW-1185">Reference proteome</keyword>
<dbReference type="EMBL" id="FOGD01000005">
    <property type="protein sequence ID" value="SER22560.1"/>
    <property type="molecule type" value="Genomic_DNA"/>
</dbReference>
<dbReference type="GO" id="GO:0007155">
    <property type="term" value="P:cell adhesion"/>
    <property type="evidence" value="ECO:0007669"/>
    <property type="project" value="InterPro"/>
</dbReference>
<protein>
    <submittedName>
        <fullName evidence="2">Flagellar hook-associated protein 2 C-terminus</fullName>
    </submittedName>
</protein>
<reference evidence="2 3" key="1">
    <citation type="submission" date="2016-10" db="EMBL/GenBank/DDBJ databases">
        <authorList>
            <person name="de Groot N.N."/>
        </authorList>
    </citation>
    <scope>NUCLEOTIDE SEQUENCE [LARGE SCALE GENOMIC DNA]</scope>
    <source>
        <strain evidence="2 3">ATCC 35958</strain>
    </source>
</reference>
<gene>
    <name evidence="2" type="ORF">SAMN02982919_01995</name>
</gene>
<dbReference type="GO" id="GO:0009288">
    <property type="term" value="C:bacterial-type flagellum"/>
    <property type="evidence" value="ECO:0007669"/>
    <property type="project" value="InterPro"/>
</dbReference>
<dbReference type="AlphaFoldDB" id="A0A1H9MFP9"/>
<dbReference type="STRING" id="180197.SAMN02982919_01995"/>
<organism evidence="2 3">
    <name type="scientific">Giesbergeria anulus</name>
    <dbReference type="NCBI Taxonomy" id="180197"/>
    <lineage>
        <taxon>Bacteria</taxon>
        <taxon>Pseudomonadati</taxon>
        <taxon>Pseudomonadota</taxon>
        <taxon>Betaproteobacteria</taxon>
        <taxon>Burkholderiales</taxon>
        <taxon>Comamonadaceae</taxon>
        <taxon>Giesbergeria</taxon>
    </lineage>
</organism>
<dbReference type="OrthoDB" id="8903610at2"/>
<accession>A0A1H9MFP9</accession>
<keyword evidence="2" id="KW-0282">Flagellum</keyword>
<evidence type="ECO:0000313" key="3">
    <source>
        <dbReference type="Proteomes" id="UP000199766"/>
    </source>
</evidence>
<proteinExistence type="predicted"/>
<dbReference type="InterPro" id="IPR010809">
    <property type="entry name" value="FliD_C"/>
</dbReference>
<feature type="domain" description="Flagellar hook-associated protein 2 C-terminal" evidence="1">
    <location>
        <begin position="90"/>
        <end position="220"/>
    </location>
</feature>
<keyword evidence="2" id="KW-0966">Cell projection</keyword>
<evidence type="ECO:0000313" key="2">
    <source>
        <dbReference type="EMBL" id="SER22560.1"/>
    </source>
</evidence>
<dbReference type="RefSeq" id="WP_091456738.1">
    <property type="nucleotide sequence ID" value="NZ_FOGD01000005.1"/>
</dbReference>
<dbReference type="Proteomes" id="UP000199766">
    <property type="component" value="Unassembled WGS sequence"/>
</dbReference>
<name>A0A1H9MFP9_9BURK</name>
<dbReference type="Pfam" id="PF07195">
    <property type="entry name" value="FliD_C"/>
    <property type="match status" value="1"/>
</dbReference>